<feature type="binding site" evidence="10">
    <location>
        <position position="125"/>
    </location>
    <ligand>
        <name>S-adenosyl-L-methionine</name>
        <dbReference type="ChEBI" id="CHEBI:59789"/>
    </ligand>
</feature>
<dbReference type="SFLD" id="SFLDG01386">
    <property type="entry name" value="main_SPASM_domain-containing"/>
    <property type="match status" value="1"/>
</dbReference>
<dbReference type="EMBL" id="DWWU01000036">
    <property type="protein sequence ID" value="HJC15874.1"/>
    <property type="molecule type" value="Genomic_DNA"/>
</dbReference>
<evidence type="ECO:0000313" key="13">
    <source>
        <dbReference type="Proteomes" id="UP000823849"/>
    </source>
</evidence>
<name>A0A9D2NA28_9FIRM</name>
<evidence type="ECO:0000256" key="2">
    <source>
        <dbReference type="ARBA" id="ARBA00022691"/>
    </source>
</evidence>
<dbReference type="GO" id="GO:0061798">
    <property type="term" value="F:GTP 3',8'-cyclase activity"/>
    <property type="evidence" value="ECO:0007669"/>
    <property type="project" value="UniProtKB-UniRule"/>
</dbReference>
<dbReference type="CDD" id="cd01335">
    <property type="entry name" value="Radical_SAM"/>
    <property type="match status" value="1"/>
</dbReference>
<dbReference type="InterPro" id="IPR040064">
    <property type="entry name" value="MoaA-like"/>
</dbReference>
<dbReference type="AlphaFoldDB" id="A0A9D2NA28"/>
<dbReference type="PANTHER" id="PTHR22960">
    <property type="entry name" value="MOLYBDOPTERIN COFACTOR SYNTHESIS PROTEIN A"/>
    <property type="match status" value="1"/>
</dbReference>
<keyword evidence="2 10" id="KW-0949">S-adenosyl-L-methionine</keyword>
<sequence>MSKILKDSLGRTIDYLRISVTDRCSLRCIYCMPEVPGSPPAFLPEEELLTTEEWLAFARAAAMAGIRKIRLTGGEPLMRRDLPEMVRSISALPQVEQVVMTTNGVGLARNIDKLKAAGLSGVNVSLDSLDSGCYRQIAGSDRMEEALEGIRACLALGLPVKINCVPVRGINDSQWIPLAALAKEWPVQVRFIEMMPIGGGKAFPPVENSRIRELLEQEFGPMTPAPAGKRQGPAQVWKVHGFAGSVGFISAVSCGCCSTCNRIRATADGKIKLCLHHPANGDVRGLLRMGKGPEEICRWLQALVLEKPGDGARTDESRPMWKIGG</sequence>
<dbReference type="NCBIfam" id="TIGR02666">
    <property type="entry name" value="moaA"/>
    <property type="match status" value="1"/>
</dbReference>
<dbReference type="SFLD" id="SFLDG01383">
    <property type="entry name" value="cyclic_pyranopterin_phosphate"/>
    <property type="match status" value="1"/>
</dbReference>
<dbReference type="Proteomes" id="UP000823849">
    <property type="component" value="Unassembled WGS sequence"/>
</dbReference>
<feature type="binding site" evidence="10">
    <location>
        <position position="24"/>
    </location>
    <ligand>
        <name>[4Fe-4S] cluster</name>
        <dbReference type="ChEBI" id="CHEBI:49883"/>
        <label>1</label>
        <note>4Fe-4S-S-AdoMet</note>
    </ligand>
</feature>
<dbReference type="InterPro" id="IPR050105">
    <property type="entry name" value="MoCo_biosynth_MoaA/MoaC"/>
</dbReference>
<dbReference type="PROSITE" id="PS51918">
    <property type="entry name" value="RADICAL_SAM"/>
    <property type="match status" value="1"/>
</dbReference>
<dbReference type="Pfam" id="PF04055">
    <property type="entry name" value="Radical_SAM"/>
    <property type="match status" value="1"/>
</dbReference>
<evidence type="ECO:0000259" key="11">
    <source>
        <dbReference type="PROSITE" id="PS51918"/>
    </source>
</evidence>
<keyword evidence="4 10" id="KW-0547">Nucleotide-binding</keyword>
<protein>
    <recommendedName>
        <fullName evidence="10">GTP 3',8-cyclase</fullName>
        <ecNumber evidence="10">4.1.99.22</ecNumber>
    </recommendedName>
    <alternativeName>
        <fullName evidence="10">Molybdenum cofactor biosynthesis protein A</fullName>
    </alternativeName>
</protein>
<feature type="binding site" evidence="10">
    <location>
        <begin position="262"/>
        <end position="264"/>
    </location>
    <ligand>
        <name>GTP</name>
        <dbReference type="ChEBI" id="CHEBI:37565"/>
    </ligand>
</feature>
<feature type="binding site" evidence="10">
    <location>
        <position position="17"/>
    </location>
    <ligand>
        <name>GTP</name>
        <dbReference type="ChEBI" id="CHEBI:37565"/>
    </ligand>
</feature>
<dbReference type="GO" id="GO:0046872">
    <property type="term" value="F:metal ion binding"/>
    <property type="evidence" value="ECO:0007669"/>
    <property type="project" value="UniProtKB-KW"/>
</dbReference>
<feature type="binding site" evidence="10">
    <location>
        <position position="30"/>
    </location>
    <ligand>
        <name>S-adenosyl-L-methionine</name>
        <dbReference type="ChEBI" id="CHEBI:59789"/>
    </ligand>
</feature>
<feature type="binding site" evidence="10">
    <location>
        <position position="31"/>
    </location>
    <ligand>
        <name>[4Fe-4S] cluster</name>
        <dbReference type="ChEBI" id="CHEBI:49883"/>
        <label>1</label>
        <note>4Fe-4S-S-AdoMet</note>
    </ligand>
</feature>
<dbReference type="SMART" id="SM00729">
    <property type="entry name" value="Elp3"/>
    <property type="match status" value="1"/>
</dbReference>
<dbReference type="EC" id="4.1.99.22" evidence="10"/>
<reference evidence="12" key="2">
    <citation type="submission" date="2021-04" db="EMBL/GenBank/DDBJ databases">
        <authorList>
            <person name="Gilroy R."/>
        </authorList>
    </citation>
    <scope>NUCLEOTIDE SEQUENCE</scope>
    <source>
        <strain evidence="12">CHK185-5351</strain>
    </source>
</reference>
<proteinExistence type="inferred from homology"/>
<organism evidence="12 13">
    <name type="scientific">Candidatus Fusicatenibacter intestinigallinarum</name>
    <dbReference type="NCBI Taxonomy" id="2838598"/>
    <lineage>
        <taxon>Bacteria</taxon>
        <taxon>Bacillati</taxon>
        <taxon>Bacillota</taxon>
        <taxon>Clostridia</taxon>
        <taxon>Lachnospirales</taxon>
        <taxon>Lachnospiraceae</taxon>
        <taxon>Fusicatenibacter</taxon>
    </lineage>
</organism>
<dbReference type="InterPro" id="IPR013483">
    <property type="entry name" value="MoaA"/>
</dbReference>
<feature type="binding site" evidence="10">
    <location>
        <position position="195"/>
    </location>
    <ligand>
        <name>S-adenosyl-L-methionine</name>
        <dbReference type="ChEBI" id="CHEBI:59789"/>
    </ligand>
</feature>
<evidence type="ECO:0000256" key="9">
    <source>
        <dbReference type="ARBA" id="ARBA00023239"/>
    </source>
</evidence>
<comment type="pathway">
    <text evidence="10">Cofactor biosynthesis; molybdopterin biosynthesis.</text>
</comment>
<dbReference type="SFLD" id="SFLDG01067">
    <property type="entry name" value="SPASM/twitch_domain_containing"/>
    <property type="match status" value="1"/>
</dbReference>
<keyword evidence="7 10" id="KW-0342">GTP-binding</keyword>
<dbReference type="GO" id="GO:0061799">
    <property type="term" value="F:cyclic pyranopterin monophosphate synthase activity"/>
    <property type="evidence" value="ECO:0007669"/>
    <property type="project" value="TreeGrafter"/>
</dbReference>
<evidence type="ECO:0000256" key="10">
    <source>
        <dbReference type="HAMAP-Rule" id="MF_01225"/>
    </source>
</evidence>
<comment type="similarity">
    <text evidence="10">Belongs to the radical SAM superfamily. MoaA family.</text>
</comment>
<dbReference type="InterPro" id="IPR006638">
    <property type="entry name" value="Elp3/MiaA/NifB-like_rSAM"/>
</dbReference>
<dbReference type="CDD" id="cd21117">
    <property type="entry name" value="Twitch_MoaA"/>
    <property type="match status" value="1"/>
</dbReference>
<dbReference type="GO" id="GO:1904047">
    <property type="term" value="F:S-adenosyl-L-methionine binding"/>
    <property type="evidence" value="ECO:0007669"/>
    <property type="project" value="UniProtKB-UniRule"/>
</dbReference>
<keyword evidence="1 10" id="KW-0004">4Fe-4S</keyword>
<feature type="binding site" evidence="10">
    <location>
        <position position="74"/>
    </location>
    <ligand>
        <name>S-adenosyl-L-methionine</name>
        <dbReference type="ChEBI" id="CHEBI:59789"/>
    </ligand>
</feature>
<dbReference type="SFLD" id="SFLDS00029">
    <property type="entry name" value="Radical_SAM"/>
    <property type="match status" value="1"/>
</dbReference>
<comment type="caution">
    <text evidence="12">The sequence shown here is derived from an EMBL/GenBank/DDBJ whole genome shotgun (WGS) entry which is preliminary data.</text>
</comment>
<gene>
    <name evidence="10 12" type="primary">moaA</name>
    <name evidence="12" type="ORF">H9705_08650</name>
</gene>
<evidence type="ECO:0000256" key="8">
    <source>
        <dbReference type="ARBA" id="ARBA00023150"/>
    </source>
</evidence>
<feature type="binding site" evidence="10">
    <location>
        <position position="161"/>
    </location>
    <ligand>
        <name>GTP</name>
        <dbReference type="ChEBI" id="CHEBI:37565"/>
    </ligand>
</feature>
<comment type="cofactor">
    <cofactor evidence="10">
        <name>[4Fe-4S] cluster</name>
        <dbReference type="ChEBI" id="CHEBI:49883"/>
    </cofactor>
    <text evidence="10">Binds 2 [4Fe-4S] clusters. Binds 1 [4Fe-4S] cluster coordinated with 3 cysteines and an exchangeable S-adenosyl-L-methionine and 1 [4Fe-4S] cluster coordinated with 3 cysteines and the GTP-derived substrate.</text>
</comment>
<evidence type="ECO:0000256" key="5">
    <source>
        <dbReference type="ARBA" id="ARBA00023004"/>
    </source>
</evidence>
<comment type="subunit">
    <text evidence="10">Monomer and homodimer.</text>
</comment>
<feature type="binding site" evidence="10">
    <location>
        <position position="274"/>
    </location>
    <ligand>
        <name>[4Fe-4S] cluster</name>
        <dbReference type="ChEBI" id="CHEBI:49883"/>
        <label>2</label>
        <note>4Fe-4S-substrate</note>
    </ligand>
</feature>
<dbReference type="Gene3D" id="3.20.20.70">
    <property type="entry name" value="Aldolase class I"/>
    <property type="match status" value="1"/>
</dbReference>
<dbReference type="InterPro" id="IPR058240">
    <property type="entry name" value="rSAM_sf"/>
</dbReference>
<feature type="domain" description="Radical SAM core" evidence="11">
    <location>
        <begin position="8"/>
        <end position="233"/>
    </location>
</feature>
<evidence type="ECO:0000256" key="3">
    <source>
        <dbReference type="ARBA" id="ARBA00022723"/>
    </source>
</evidence>
<dbReference type="PANTHER" id="PTHR22960:SF0">
    <property type="entry name" value="MOLYBDENUM COFACTOR BIOSYNTHESIS PROTEIN 1"/>
    <property type="match status" value="1"/>
</dbReference>
<comment type="function">
    <text evidence="10">Catalyzes the cyclization of GTP to (8S)-3',8-cyclo-7,8-dihydroguanosine 5'-triphosphate.</text>
</comment>
<dbReference type="HAMAP" id="MF_01225_B">
    <property type="entry name" value="MoaA_B"/>
    <property type="match status" value="1"/>
</dbReference>
<evidence type="ECO:0000256" key="4">
    <source>
        <dbReference type="ARBA" id="ARBA00022741"/>
    </source>
</evidence>
<feature type="binding site" evidence="10">
    <location>
        <position position="101"/>
    </location>
    <ligand>
        <name>GTP</name>
        <dbReference type="ChEBI" id="CHEBI:37565"/>
    </ligand>
</feature>
<feature type="binding site" evidence="10">
    <location>
        <position position="257"/>
    </location>
    <ligand>
        <name>[4Fe-4S] cluster</name>
        <dbReference type="ChEBI" id="CHEBI:49883"/>
        <label>2</label>
        <note>4Fe-4S-substrate</note>
    </ligand>
</feature>
<dbReference type="GO" id="GO:0005525">
    <property type="term" value="F:GTP binding"/>
    <property type="evidence" value="ECO:0007669"/>
    <property type="project" value="UniProtKB-UniRule"/>
</dbReference>
<evidence type="ECO:0000313" key="12">
    <source>
        <dbReference type="EMBL" id="HJC15874.1"/>
    </source>
</evidence>
<keyword evidence="9 10" id="KW-0456">Lyase</keyword>
<dbReference type="GO" id="GO:0006777">
    <property type="term" value="P:Mo-molybdopterin cofactor biosynthetic process"/>
    <property type="evidence" value="ECO:0007669"/>
    <property type="project" value="UniProtKB-UniRule"/>
</dbReference>
<dbReference type="InterPro" id="IPR010505">
    <property type="entry name" value="MoaA_twitch"/>
</dbReference>
<accession>A0A9D2NA28</accession>
<keyword evidence="8 10" id="KW-0501">Molybdenum cofactor biosynthesis</keyword>
<reference evidence="12" key="1">
    <citation type="journal article" date="2021" name="PeerJ">
        <title>Extensive microbial diversity within the chicken gut microbiome revealed by metagenomics and culture.</title>
        <authorList>
            <person name="Gilroy R."/>
            <person name="Ravi A."/>
            <person name="Getino M."/>
            <person name="Pursley I."/>
            <person name="Horton D.L."/>
            <person name="Alikhan N.F."/>
            <person name="Baker D."/>
            <person name="Gharbi K."/>
            <person name="Hall N."/>
            <person name="Watson M."/>
            <person name="Adriaenssens E.M."/>
            <person name="Foster-Nyarko E."/>
            <person name="Jarju S."/>
            <person name="Secka A."/>
            <person name="Antonio M."/>
            <person name="Oren A."/>
            <person name="Chaudhuri R.R."/>
            <person name="La Ragione R."/>
            <person name="Hildebrand F."/>
            <person name="Pallen M.J."/>
        </authorList>
    </citation>
    <scope>NUCLEOTIDE SEQUENCE</scope>
    <source>
        <strain evidence="12">CHK185-5351</strain>
    </source>
</reference>
<evidence type="ECO:0000256" key="1">
    <source>
        <dbReference type="ARBA" id="ARBA00022485"/>
    </source>
</evidence>
<keyword evidence="3 10" id="KW-0479">Metal-binding</keyword>
<keyword evidence="5 10" id="KW-0408">Iron</keyword>
<keyword evidence="6 10" id="KW-0411">Iron-sulfur</keyword>
<dbReference type="GO" id="GO:0051539">
    <property type="term" value="F:4 iron, 4 sulfur cluster binding"/>
    <property type="evidence" value="ECO:0007669"/>
    <property type="project" value="UniProtKB-UniRule"/>
</dbReference>
<feature type="binding site" evidence="10">
    <location>
        <position position="28"/>
    </location>
    <ligand>
        <name>[4Fe-4S] cluster</name>
        <dbReference type="ChEBI" id="CHEBI:49883"/>
        <label>1</label>
        <note>4Fe-4S-S-AdoMet</note>
    </ligand>
</feature>
<feature type="binding site" evidence="10">
    <location>
        <position position="70"/>
    </location>
    <ligand>
        <name>GTP</name>
        <dbReference type="ChEBI" id="CHEBI:37565"/>
    </ligand>
</feature>
<dbReference type="InterPro" id="IPR013785">
    <property type="entry name" value="Aldolase_TIM"/>
</dbReference>
<dbReference type="InterPro" id="IPR007197">
    <property type="entry name" value="rSAM"/>
</dbReference>
<evidence type="ECO:0000256" key="6">
    <source>
        <dbReference type="ARBA" id="ARBA00023014"/>
    </source>
</evidence>
<comment type="catalytic activity">
    <reaction evidence="10">
        <text>GTP + AH2 + S-adenosyl-L-methionine = (8S)-3',8-cyclo-7,8-dihydroguanosine 5'-triphosphate + 5'-deoxyadenosine + L-methionine + A + H(+)</text>
        <dbReference type="Rhea" id="RHEA:49576"/>
        <dbReference type="ChEBI" id="CHEBI:13193"/>
        <dbReference type="ChEBI" id="CHEBI:15378"/>
        <dbReference type="ChEBI" id="CHEBI:17319"/>
        <dbReference type="ChEBI" id="CHEBI:17499"/>
        <dbReference type="ChEBI" id="CHEBI:37565"/>
        <dbReference type="ChEBI" id="CHEBI:57844"/>
        <dbReference type="ChEBI" id="CHEBI:59789"/>
        <dbReference type="ChEBI" id="CHEBI:131766"/>
        <dbReference type="EC" id="4.1.99.22"/>
    </reaction>
</comment>
<dbReference type="Pfam" id="PF06463">
    <property type="entry name" value="Mob_synth_C"/>
    <property type="match status" value="1"/>
</dbReference>
<dbReference type="SUPFAM" id="SSF102114">
    <property type="entry name" value="Radical SAM enzymes"/>
    <property type="match status" value="1"/>
</dbReference>
<evidence type="ECO:0000256" key="7">
    <source>
        <dbReference type="ARBA" id="ARBA00023134"/>
    </source>
</evidence>
<feature type="binding site" evidence="10">
    <location>
        <position position="260"/>
    </location>
    <ligand>
        <name>[4Fe-4S] cluster</name>
        <dbReference type="ChEBI" id="CHEBI:49883"/>
        <label>2</label>
        <note>4Fe-4S-substrate</note>
    </ligand>
</feature>